<dbReference type="RefSeq" id="WP_190301192.1">
    <property type="nucleotide sequence ID" value="NZ_JACOIJ010000001.1"/>
</dbReference>
<protein>
    <submittedName>
        <fullName evidence="8">RagB/SusD family nutrient uptake outer membrane protein</fullName>
    </submittedName>
</protein>
<dbReference type="Proteomes" id="UP000651271">
    <property type="component" value="Unassembled WGS sequence"/>
</dbReference>
<proteinExistence type="inferred from homology"/>
<evidence type="ECO:0000256" key="3">
    <source>
        <dbReference type="ARBA" id="ARBA00022729"/>
    </source>
</evidence>
<feature type="domain" description="SusD-like N-terminal" evidence="7">
    <location>
        <begin position="19"/>
        <end position="227"/>
    </location>
</feature>
<comment type="subcellular location">
    <subcellularLocation>
        <location evidence="1">Cell outer membrane</location>
    </subcellularLocation>
</comment>
<comment type="caution">
    <text evidence="8">The sequence shown here is derived from an EMBL/GenBank/DDBJ whole genome shotgun (WGS) entry which is preliminary data.</text>
</comment>
<dbReference type="Pfam" id="PF14322">
    <property type="entry name" value="SusD-like_3"/>
    <property type="match status" value="1"/>
</dbReference>
<evidence type="ECO:0000259" key="6">
    <source>
        <dbReference type="Pfam" id="PF07980"/>
    </source>
</evidence>
<dbReference type="SUPFAM" id="SSF48452">
    <property type="entry name" value="TPR-like"/>
    <property type="match status" value="1"/>
</dbReference>
<evidence type="ECO:0000313" key="9">
    <source>
        <dbReference type="Proteomes" id="UP000651271"/>
    </source>
</evidence>
<dbReference type="Gene3D" id="1.25.40.390">
    <property type="match status" value="1"/>
</dbReference>
<evidence type="ECO:0000256" key="1">
    <source>
        <dbReference type="ARBA" id="ARBA00004442"/>
    </source>
</evidence>
<name>A0ABR7YA73_9SPHI</name>
<evidence type="ECO:0000256" key="4">
    <source>
        <dbReference type="ARBA" id="ARBA00023136"/>
    </source>
</evidence>
<organism evidence="8 9">
    <name type="scientific">Sphingobacterium litopenaei</name>
    <dbReference type="NCBI Taxonomy" id="2763500"/>
    <lineage>
        <taxon>Bacteria</taxon>
        <taxon>Pseudomonadati</taxon>
        <taxon>Bacteroidota</taxon>
        <taxon>Sphingobacteriia</taxon>
        <taxon>Sphingobacteriales</taxon>
        <taxon>Sphingobacteriaceae</taxon>
        <taxon>Sphingobacterium</taxon>
    </lineage>
</organism>
<gene>
    <name evidence="8" type="ORF">H8B04_01225</name>
</gene>
<dbReference type="InterPro" id="IPR012944">
    <property type="entry name" value="SusD_RagB_dom"/>
</dbReference>
<evidence type="ECO:0000256" key="2">
    <source>
        <dbReference type="ARBA" id="ARBA00006275"/>
    </source>
</evidence>
<comment type="similarity">
    <text evidence="2">Belongs to the SusD family.</text>
</comment>
<keyword evidence="5" id="KW-0998">Cell outer membrane</keyword>
<dbReference type="EMBL" id="JACOIJ010000001">
    <property type="protein sequence ID" value="MBD1428195.1"/>
    <property type="molecule type" value="Genomic_DNA"/>
</dbReference>
<dbReference type="PROSITE" id="PS51257">
    <property type="entry name" value="PROKAR_LIPOPROTEIN"/>
    <property type="match status" value="1"/>
</dbReference>
<evidence type="ECO:0000256" key="5">
    <source>
        <dbReference type="ARBA" id="ARBA00023237"/>
    </source>
</evidence>
<sequence>MKKILVGLALTATLSSCEKWFDVRPSSIALATQHFERESGFNEQLIGVYTKMASSSLYGVNMSFGFAEVLSQNYDLNSGNIYYPTAQYQYNNADVKSKIETIWTNSYNAIANLNVMLEHFDKVSPTIFSGDNFSIYQAEALGLRAFLHFDLLRLFGTSTAAGGANIAGIPYVSTYSNAITPMSTNAEVISKVKTDLLKALELYGNIDSNNQNRFNRYAVLATLARVYQWEGDLDKAKATVEELLQKDDLFYWVHYTTMESQHEYEWDKVFSTEAIFRLSIKDLDDVVNEYFVTSAKASQLLNISTTKMDQIFEVTSKGYGGDYRFRNNYQFFGSTQYFSKFYQFENSRYKDLLPLIRLGEMYLILAEAELKTDKEAAVERLNTIREHRGTLGNTPLEAANMTEAQVQDEIYKEYRKETIGEGQLFYYYKRLNKENIPGAAVNPRSIYKLPLPDNEIEFGNR</sequence>
<keyword evidence="9" id="KW-1185">Reference proteome</keyword>
<feature type="domain" description="RagB/SusD" evidence="6">
    <location>
        <begin position="234"/>
        <end position="431"/>
    </location>
</feature>
<evidence type="ECO:0000313" key="8">
    <source>
        <dbReference type="EMBL" id="MBD1428195.1"/>
    </source>
</evidence>
<dbReference type="Pfam" id="PF07980">
    <property type="entry name" value="SusD_RagB"/>
    <property type="match status" value="1"/>
</dbReference>
<accession>A0ABR7YA73</accession>
<evidence type="ECO:0000259" key="7">
    <source>
        <dbReference type="Pfam" id="PF14322"/>
    </source>
</evidence>
<reference evidence="8 9" key="1">
    <citation type="submission" date="2020-08" db="EMBL/GenBank/DDBJ databases">
        <title>Sphingobacterium sp. DN04309 isolated from aquaculture water.</title>
        <authorList>
            <person name="Zhang M."/>
        </authorList>
    </citation>
    <scope>NUCLEOTIDE SEQUENCE [LARGE SCALE GENOMIC DNA]</scope>
    <source>
        <strain evidence="8 9">DN04309</strain>
    </source>
</reference>
<dbReference type="InterPro" id="IPR033985">
    <property type="entry name" value="SusD-like_N"/>
</dbReference>
<keyword evidence="3" id="KW-0732">Signal</keyword>
<keyword evidence="4" id="KW-0472">Membrane</keyword>
<dbReference type="InterPro" id="IPR011990">
    <property type="entry name" value="TPR-like_helical_dom_sf"/>
</dbReference>